<dbReference type="InterPro" id="IPR047324">
    <property type="entry name" value="LbH_gamma_CA-like"/>
</dbReference>
<evidence type="ECO:0000313" key="1">
    <source>
        <dbReference type="EMBL" id="MBR0653990.1"/>
    </source>
</evidence>
<organism evidence="1 2">
    <name type="scientific">Plastoroseomonas arctica</name>
    <dbReference type="NCBI Taxonomy" id="1509237"/>
    <lineage>
        <taxon>Bacteria</taxon>
        <taxon>Pseudomonadati</taxon>
        <taxon>Pseudomonadota</taxon>
        <taxon>Alphaproteobacteria</taxon>
        <taxon>Acetobacterales</taxon>
        <taxon>Acetobacteraceae</taxon>
        <taxon>Plastoroseomonas</taxon>
    </lineage>
</organism>
<dbReference type="InterPro" id="IPR001451">
    <property type="entry name" value="Hexapep"/>
</dbReference>
<dbReference type="EMBL" id="JAAEDH010000002">
    <property type="protein sequence ID" value="MBR0653990.1"/>
    <property type="molecule type" value="Genomic_DNA"/>
</dbReference>
<accession>A0AAF1K0H5</accession>
<dbReference type="CDD" id="cd04645">
    <property type="entry name" value="LbH_gamma_CA_like"/>
    <property type="match status" value="1"/>
</dbReference>
<proteinExistence type="predicted"/>
<dbReference type="PANTHER" id="PTHR13061:SF29">
    <property type="entry name" value="GAMMA CARBONIC ANHYDRASE-LIKE 1, MITOCHONDRIAL-RELATED"/>
    <property type="match status" value="1"/>
</dbReference>
<dbReference type="AlphaFoldDB" id="A0AAF1K0H5"/>
<dbReference type="RefSeq" id="WP_211872693.1">
    <property type="nucleotide sequence ID" value="NZ_JAAEDH010000002.1"/>
</dbReference>
<reference evidence="1" key="1">
    <citation type="submission" date="2020-01" db="EMBL/GenBank/DDBJ databases">
        <authorList>
            <person name="Rat A."/>
        </authorList>
    </citation>
    <scope>NUCLEOTIDE SEQUENCE</scope>
    <source>
        <strain evidence="1">LMG 28251</strain>
    </source>
</reference>
<sequence>MPLYSLDGAAPETPGEGHFWVAPDAHVIGKVVLGEDVGIWFGAVLRGDNEPLVIGARTNIQEGAMLHADMGFPLTIGADVTVGHHAILHGCTVGDGALIGMGATVMNGAVIGAHSIVGANALVSEGKVFPEYSLIVGAPAKAVRTLDAEVATKILGSASGYVRNWKRFAAGLKRVD</sequence>
<comment type="caution">
    <text evidence="1">The sequence shown here is derived from an EMBL/GenBank/DDBJ whole genome shotgun (WGS) entry which is preliminary data.</text>
</comment>
<dbReference type="Gene3D" id="2.160.10.10">
    <property type="entry name" value="Hexapeptide repeat proteins"/>
    <property type="match status" value="1"/>
</dbReference>
<dbReference type="InterPro" id="IPR011004">
    <property type="entry name" value="Trimer_LpxA-like_sf"/>
</dbReference>
<keyword evidence="2" id="KW-1185">Reference proteome</keyword>
<protein>
    <submittedName>
        <fullName evidence="1">Gamma carbonic anhydrase family protein</fullName>
    </submittedName>
</protein>
<gene>
    <name evidence="1" type="ORF">GXW79_02745</name>
</gene>
<name>A0AAF1K0H5_9PROT</name>
<evidence type="ECO:0000313" key="2">
    <source>
        <dbReference type="Proteomes" id="UP001196068"/>
    </source>
</evidence>
<reference evidence="1" key="2">
    <citation type="journal article" date="2021" name="Syst. Appl. Microbiol.">
        <title>Roseomonas hellenica sp. nov., isolated from roots of wild-growing Alkanna tinctoria.</title>
        <authorList>
            <person name="Rat A."/>
            <person name="Naranjo H.D."/>
            <person name="Lebbe L."/>
            <person name="Cnockaert M."/>
            <person name="Krigas N."/>
            <person name="Grigoriadou K."/>
            <person name="Maloupa E."/>
            <person name="Willems A."/>
        </authorList>
    </citation>
    <scope>NUCLEOTIDE SEQUENCE</scope>
    <source>
        <strain evidence="1">LMG 28251</strain>
    </source>
</reference>
<dbReference type="PANTHER" id="PTHR13061">
    <property type="entry name" value="DYNACTIN SUBUNIT P25"/>
    <property type="match status" value="1"/>
</dbReference>
<dbReference type="Proteomes" id="UP001196068">
    <property type="component" value="Unassembled WGS sequence"/>
</dbReference>
<dbReference type="Pfam" id="PF00132">
    <property type="entry name" value="Hexapep"/>
    <property type="match status" value="1"/>
</dbReference>
<dbReference type="InterPro" id="IPR050484">
    <property type="entry name" value="Transf_Hexapept/Carb_Anhydrase"/>
</dbReference>
<dbReference type="SUPFAM" id="SSF51161">
    <property type="entry name" value="Trimeric LpxA-like enzymes"/>
    <property type="match status" value="1"/>
</dbReference>